<reference evidence="3" key="1">
    <citation type="journal article" date="2016" name="Nature">
        <title>Genome evolution in the allotetraploid frog Xenopus laevis.</title>
        <authorList>
            <person name="Session A.M."/>
            <person name="Uno Y."/>
            <person name="Kwon T."/>
            <person name="Chapman J.A."/>
            <person name="Toyoda A."/>
            <person name="Takahashi S."/>
            <person name="Fukui A."/>
            <person name="Hikosaka A."/>
            <person name="Suzuki A."/>
            <person name="Kondo M."/>
            <person name="van Heeringen S.J."/>
            <person name="Quigley I."/>
            <person name="Heinz S."/>
            <person name="Ogino H."/>
            <person name="Ochi H."/>
            <person name="Hellsten U."/>
            <person name="Lyons J.B."/>
            <person name="Simakov O."/>
            <person name="Putnam N."/>
            <person name="Stites J."/>
            <person name="Kuroki Y."/>
            <person name="Tanaka T."/>
            <person name="Michiue T."/>
            <person name="Watanabe M."/>
            <person name="Bogdanovic O."/>
            <person name="Lister R."/>
            <person name="Georgiou G."/>
            <person name="Paranjpe S.S."/>
            <person name="van Kruijsbergen I."/>
            <person name="Shu S."/>
            <person name="Carlson J."/>
            <person name="Kinoshita T."/>
            <person name="Ohta Y."/>
            <person name="Mawaribuchi S."/>
            <person name="Jenkins J."/>
            <person name="Grimwood J."/>
            <person name="Schmutz J."/>
            <person name="Mitros T."/>
            <person name="Mozaffari S.V."/>
            <person name="Suzuki Y."/>
            <person name="Haramoto Y."/>
            <person name="Yamamoto T.S."/>
            <person name="Takagi C."/>
            <person name="Heald R."/>
            <person name="Miller K."/>
            <person name="Haudenschild C."/>
            <person name="Kitzman J."/>
            <person name="Nakayama T."/>
            <person name="Izutsu Y."/>
            <person name="Robert J."/>
            <person name="Fortriede J."/>
            <person name="Burns K."/>
            <person name="Lotay V."/>
            <person name="Karimi K."/>
            <person name="Yasuoka Y."/>
            <person name="Dichmann D.S."/>
            <person name="Flajnik M.F."/>
            <person name="Houston D.W."/>
            <person name="Shendure J."/>
            <person name="DuPasquier L."/>
            <person name="Vize P.D."/>
            <person name="Zorn A.M."/>
            <person name="Ito M."/>
            <person name="Marcotte E.M."/>
            <person name="Wallingford J.B."/>
            <person name="Ito Y."/>
            <person name="Asashima M."/>
            <person name="Ueno N."/>
            <person name="Matsuda Y."/>
            <person name="Veenstra G.J."/>
            <person name="Fujiyama A."/>
            <person name="Harland R.M."/>
            <person name="Taira M."/>
            <person name="Rokhsar D.S."/>
        </authorList>
    </citation>
    <scope>NUCLEOTIDE SEQUENCE [LARGE SCALE GENOMIC DNA]</scope>
    <source>
        <strain evidence="3">J</strain>
    </source>
</reference>
<evidence type="ECO:0000256" key="1">
    <source>
        <dbReference type="SAM" id="Phobius"/>
    </source>
</evidence>
<protein>
    <submittedName>
        <fullName evidence="2">Uncharacterized protein</fullName>
    </submittedName>
</protein>
<keyword evidence="1" id="KW-1133">Transmembrane helix</keyword>
<proteinExistence type="predicted"/>
<dbReference type="EMBL" id="CM004476">
    <property type="protein sequence ID" value="OCT76986.1"/>
    <property type="molecule type" value="Genomic_DNA"/>
</dbReference>
<gene>
    <name evidence="2" type="ORF">XELAEV_18032189mg</name>
</gene>
<sequence>MVLLSKSSYLWVIIQSMHLYLQPCLLYSMKYESKVNQPKGDLGALVLCYFTFCIVYRVGTYLFVEKAVVVKKKQLY</sequence>
<feature type="transmembrane region" description="Helical" evidence="1">
    <location>
        <begin position="9"/>
        <end position="30"/>
    </location>
</feature>
<evidence type="ECO:0000313" key="2">
    <source>
        <dbReference type="EMBL" id="OCT76986.1"/>
    </source>
</evidence>
<keyword evidence="1" id="KW-0812">Transmembrane</keyword>
<feature type="transmembrane region" description="Helical" evidence="1">
    <location>
        <begin position="42"/>
        <end position="64"/>
    </location>
</feature>
<dbReference type="AlphaFoldDB" id="A0A974CQL9"/>
<organism evidence="2 3">
    <name type="scientific">Xenopus laevis</name>
    <name type="common">African clawed frog</name>
    <dbReference type="NCBI Taxonomy" id="8355"/>
    <lineage>
        <taxon>Eukaryota</taxon>
        <taxon>Metazoa</taxon>
        <taxon>Chordata</taxon>
        <taxon>Craniata</taxon>
        <taxon>Vertebrata</taxon>
        <taxon>Euteleostomi</taxon>
        <taxon>Amphibia</taxon>
        <taxon>Batrachia</taxon>
        <taxon>Anura</taxon>
        <taxon>Pipoidea</taxon>
        <taxon>Pipidae</taxon>
        <taxon>Xenopodinae</taxon>
        <taxon>Xenopus</taxon>
        <taxon>Xenopus</taxon>
    </lineage>
</organism>
<keyword evidence="1" id="KW-0472">Membrane</keyword>
<name>A0A974CQL9_XENLA</name>
<accession>A0A974CQL9</accession>
<dbReference type="Proteomes" id="UP000694892">
    <property type="component" value="Chromosome 6L"/>
</dbReference>
<evidence type="ECO:0000313" key="3">
    <source>
        <dbReference type="Proteomes" id="UP000694892"/>
    </source>
</evidence>